<dbReference type="SUPFAM" id="SSF53474">
    <property type="entry name" value="alpha/beta-Hydrolases"/>
    <property type="match status" value="1"/>
</dbReference>
<evidence type="ECO:0000313" key="3">
    <source>
        <dbReference type="Proteomes" id="UP000095287"/>
    </source>
</evidence>
<keyword evidence="3" id="KW-1185">Reference proteome</keyword>
<dbReference type="Proteomes" id="UP000095287">
    <property type="component" value="Unplaced"/>
</dbReference>
<feature type="compositionally biased region" description="Polar residues" evidence="1">
    <location>
        <begin position="69"/>
        <end position="83"/>
    </location>
</feature>
<sequence>MQLRFSLLLVFLLGQVTAEASLPDNVTAVIGIPYAKPPLRTFRFEVSCPYSDDSSDDRTLNRKKANYPQLASTRHASSSREGN</sequence>
<proteinExistence type="predicted"/>
<keyword evidence="2" id="KW-0732">Signal</keyword>
<feature type="region of interest" description="Disordered" evidence="1">
    <location>
        <begin position="50"/>
        <end position="83"/>
    </location>
</feature>
<protein>
    <submittedName>
        <fullName evidence="4">COesterase domain-containing protein</fullName>
    </submittedName>
</protein>
<reference evidence="4" key="1">
    <citation type="submission" date="2016-11" db="UniProtKB">
        <authorList>
            <consortium name="WormBaseParasite"/>
        </authorList>
    </citation>
    <scope>IDENTIFICATION</scope>
</reference>
<evidence type="ECO:0000256" key="2">
    <source>
        <dbReference type="SAM" id="SignalP"/>
    </source>
</evidence>
<evidence type="ECO:0000313" key="4">
    <source>
        <dbReference type="WBParaSite" id="L893_g25675.t1"/>
    </source>
</evidence>
<evidence type="ECO:0000256" key="1">
    <source>
        <dbReference type="SAM" id="MobiDB-lite"/>
    </source>
</evidence>
<dbReference type="InterPro" id="IPR029058">
    <property type="entry name" value="AB_hydrolase_fold"/>
</dbReference>
<name>A0A1I7ZFH9_9BILA</name>
<accession>A0A1I7ZFH9</accession>
<organism evidence="3 4">
    <name type="scientific">Steinernema glaseri</name>
    <dbReference type="NCBI Taxonomy" id="37863"/>
    <lineage>
        <taxon>Eukaryota</taxon>
        <taxon>Metazoa</taxon>
        <taxon>Ecdysozoa</taxon>
        <taxon>Nematoda</taxon>
        <taxon>Chromadorea</taxon>
        <taxon>Rhabditida</taxon>
        <taxon>Tylenchina</taxon>
        <taxon>Panagrolaimomorpha</taxon>
        <taxon>Strongyloidoidea</taxon>
        <taxon>Steinernematidae</taxon>
        <taxon>Steinernema</taxon>
    </lineage>
</organism>
<feature type="chain" id="PRO_5009313392" evidence="2">
    <location>
        <begin position="19"/>
        <end position="83"/>
    </location>
</feature>
<feature type="signal peptide" evidence="2">
    <location>
        <begin position="1"/>
        <end position="18"/>
    </location>
</feature>
<dbReference type="WBParaSite" id="L893_g25675.t1">
    <property type="protein sequence ID" value="L893_g25675.t1"/>
    <property type="gene ID" value="L893_g25675"/>
</dbReference>
<dbReference type="AlphaFoldDB" id="A0A1I7ZFH9"/>